<name>A0A5J4X184_9EUKA</name>
<comment type="caution">
    <text evidence="1">The sequence shown here is derived from an EMBL/GenBank/DDBJ whole genome shotgun (WGS) entry which is preliminary data.</text>
</comment>
<gene>
    <name evidence="1" type="ORF">EZS28_004244</name>
</gene>
<dbReference type="OrthoDB" id="590761at2759"/>
<accession>A0A5J4X184</accession>
<protein>
    <submittedName>
        <fullName evidence="1">Uncharacterized protein</fullName>
    </submittedName>
</protein>
<proteinExistence type="predicted"/>
<evidence type="ECO:0000313" key="2">
    <source>
        <dbReference type="Proteomes" id="UP000324800"/>
    </source>
</evidence>
<organism evidence="1 2">
    <name type="scientific">Streblomastix strix</name>
    <dbReference type="NCBI Taxonomy" id="222440"/>
    <lineage>
        <taxon>Eukaryota</taxon>
        <taxon>Metamonada</taxon>
        <taxon>Preaxostyla</taxon>
        <taxon>Oxymonadida</taxon>
        <taxon>Streblomastigidae</taxon>
        <taxon>Streblomastix</taxon>
    </lineage>
</organism>
<dbReference type="Proteomes" id="UP000324800">
    <property type="component" value="Unassembled WGS sequence"/>
</dbReference>
<evidence type="ECO:0000313" key="1">
    <source>
        <dbReference type="EMBL" id="KAA6400229.1"/>
    </source>
</evidence>
<reference evidence="1 2" key="1">
    <citation type="submission" date="2019-03" db="EMBL/GenBank/DDBJ databases">
        <title>Single cell metagenomics reveals metabolic interactions within the superorganism composed of flagellate Streblomastix strix and complex community of Bacteroidetes bacteria on its surface.</title>
        <authorList>
            <person name="Treitli S.C."/>
            <person name="Kolisko M."/>
            <person name="Husnik F."/>
            <person name="Keeling P."/>
            <person name="Hampl V."/>
        </authorList>
    </citation>
    <scope>NUCLEOTIDE SEQUENCE [LARGE SCALE GENOMIC DNA]</scope>
    <source>
        <strain evidence="1">ST1C</strain>
    </source>
</reference>
<sequence>MLMEICKSQLNLQERKLNTRFDWQRCLSLTTEDTQHLRQFFRCCAKLHANIATVDKLGNYVNLHCLGEKKYLVKLWEDLLLSTIGKKFLELHVVRIELSTRVKEDCLTIFPSAQNAINSDGFVCTCLFKVYQTFESFQEKQIYAKDMIVDAT</sequence>
<dbReference type="AlphaFoldDB" id="A0A5J4X184"/>
<dbReference type="EMBL" id="SNRW01000597">
    <property type="protein sequence ID" value="KAA6400229.1"/>
    <property type="molecule type" value="Genomic_DNA"/>
</dbReference>